<name>A0AAD7AJA4_9AGAR</name>
<comment type="caution">
    <text evidence="2">The sequence shown here is derived from an EMBL/GenBank/DDBJ whole genome shotgun (WGS) entry which is preliminary data.</text>
</comment>
<evidence type="ECO:0000313" key="3">
    <source>
        <dbReference type="Proteomes" id="UP001218218"/>
    </source>
</evidence>
<dbReference type="AlphaFoldDB" id="A0AAD7AJA4"/>
<dbReference type="EMBL" id="JARIHO010000005">
    <property type="protein sequence ID" value="KAJ7360765.1"/>
    <property type="molecule type" value="Genomic_DNA"/>
</dbReference>
<feature type="region of interest" description="Disordered" evidence="1">
    <location>
        <begin position="123"/>
        <end position="147"/>
    </location>
</feature>
<feature type="compositionally biased region" description="Basic and acidic residues" evidence="1">
    <location>
        <begin position="274"/>
        <end position="307"/>
    </location>
</feature>
<feature type="region of interest" description="Disordered" evidence="1">
    <location>
        <begin position="267"/>
        <end position="309"/>
    </location>
</feature>
<dbReference type="Proteomes" id="UP001218218">
    <property type="component" value="Unassembled WGS sequence"/>
</dbReference>
<protein>
    <submittedName>
        <fullName evidence="2">Uncharacterized protein</fullName>
    </submittedName>
</protein>
<accession>A0AAD7AJA4</accession>
<evidence type="ECO:0000313" key="2">
    <source>
        <dbReference type="EMBL" id="KAJ7360765.1"/>
    </source>
</evidence>
<organism evidence="2 3">
    <name type="scientific">Mycena albidolilacea</name>
    <dbReference type="NCBI Taxonomy" id="1033008"/>
    <lineage>
        <taxon>Eukaryota</taxon>
        <taxon>Fungi</taxon>
        <taxon>Dikarya</taxon>
        <taxon>Basidiomycota</taxon>
        <taxon>Agaricomycotina</taxon>
        <taxon>Agaricomycetes</taxon>
        <taxon>Agaricomycetidae</taxon>
        <taxon>Agaricales</taxon>
        <taxon>Marasmiineae</taxon>
        <taxon>Mycenaceae</taxon>
        <taxon>Mycena</taxon>
    </lineage>
</organism>
<keyword evidence="3" id="KW-1185">Reference proteome</keyword>
<proteinExistence type="predicted"/>
<gene>
    <name evidence="2" type="ORF">DFH08DRAFT_800208</name>
</gene>
<evidence type="ECO:0000256" key="1">
    <source>
        <dbReference type="SAM" id="MobiDB-lite"/>
    </source>
</evidence>
<reference evidence="2" key="1">
    <citation type="submission" date="2023-03" db="EMBL/GenBank/DDBJ databases">
        <title>Massive genome expansion in bonnet fungi (Mycena s.s.) driven by repeated elements and novel gene families across ecological guilds.</title>
        <authorList>
            <consortium name="Lawrence Berkeley National Laboratory"/>
            <person name="Harder C.B."/>
            <person name="Miyauchi S."/>
            <person name="Viragh M."/>
            <person name="Kuo A."/>
            <person name="Thoen E."/>
            <person name="Andreopoulos B."/>
            <person name="Lu D."/>
            <person name="Skrede I."/>
            <person name="Drula E."/>
            <person name="Henrissat B."/>
            <person name="Morin E."/>
            <person name="Kohler A."/>
            <person name="Barry K."/>
            <person name="LaButti K."/>
            <person name="Morin E."/>
            <person name="Salamov A."/>
            <person name="Lipzen A."/>
            <person name="Mereny Z."/>
            <person name="Hegedus B."/>
            <person name="Baldrian P."/>
            <person name="Stursova M."/>
            <person name="Weitz H."/>
            <person name="Taylor A."/>
            <person name="Grigoriev I.V."/>
            <person name="Nagy L.G."/>
            <person name="Martin F."/>
            <person name="Kauserud H."/>
        </authorList>
    </citation>
    <scope>NUCLEOTIDE SEQUENCE</scope>
    <source>
        <strain evidence="2">CBHHK002</strain>
    </source>
</reference>
<sequence>MRPYIRDVGGGAGGSGEKWDIPYGAGTCGGGEAAFNLSINWCAMGKKGQRVEGDASCPGARIMTSTGCQAHRASVPTSEGPPQPSHRPCHPYCGAIEGAGADDIIERRWAGGGEGDAAASIGRVEAQLAPGGNSRSRRRGERGAGAGRDRVEGWLGEVAFALTQRGFYAADSGPSSTMRTRWTLAATSVADRSAGRWRGARGLHLRLDAMSVPPHKAEFRRAELRTTCFLDVLDPAGGAHSEERASSMFFALAQRAFHVSSWSTVRAGAGARPRQRDDDRRGVRRGREGGGPFEGDRFRGSFQERTRPHPHLLGLGRVLRVHLNDIAGKG</sequence>